<proteinExistence type="predicted"/>
<gene>
    <name evidence="2" type="ORF">AADG42_00515</name>
</gene>
<dbReference type="InterPro" id="IPR014878">
    <property type="entry name" value="THAP4-like_heme-bd"/>
</dbReference>
<dbReference type="InterPro" id="IPR012674">
    <property type="entry name" value="Calycin"/>
</dbReference>
<organism evidence="2 3">
    <name type="scientific">Ammonicoccus fulvus</name>
    <dbReference type="NCBI Taxonomy" id="3138240"/>
    <lineage>
        <taxon>Bacteria</taxon>
        <taxon>Bacillati</taxon>
        <taxon>Actinomycetota</taxon>
        <taxon>Actinomycetes</taxon>
        <taxon>Propionibacteriales</taxon>
        <taxon>Propionibacteriaceae</taxon>
        <taxon>Ammonicoccus</taxon>
    </lineage>
</organism>
<dbReference type="EMBL" id="CP154795">
    <property type="protein sequence ID" value="XAN05848.1"/>
    <property type="molecule type" value="Genomic_DNA"/>
</dbReference>
<dbReference type="SUPFAM" id="SSF50814">
    <property type="entry name" value="Lipocalins"/>
    <property type="match status" value="1"/>
</dbReference>
<keyword evidence="3" id="KW-1185">Reference proteome</keyword>
<dbReference type="RefSeq" id="WP_425307281.1">
    <property type="nucleotide sequence ID" value="NZ_CP154795.1"/>
</dbReference>
<dbReference type="PANTHER" id="PTHR15854">
    <property type="entry name" value="THAP4 PROTEIN"/>
    <property type="match status" value="1"/>
</dbReference>
<dbReference type="InterPro" id="IPR045165">
    <property type="entry name" value="Nitrobindin"/>
</dbReference>
<evidence type="ECO:0000313" key="2">
    <source>
        <dbReference type="EMBL" id="XAN05848.1"/>
    </source>
</evidence>
<feature type="domain" description="THAP4-like heme-binding" evidence="1">
    <location>
        <begin position="9"/>
        <end position="156"/>
    </location>
</feature>
<accession>A0ABZ3FIJ7</accession>
<sequence length="159" mass="17587">MTSLPPPIAHLQPLLGTWRGEGHGEYPTIASFDYVDEWEFVAPPGKPFIRFIERTWDADGQPKHTETGYLRCPSPELIEIIAAIPTGQAENGSGSVTVDDGLTIATDAIVLNTESAKRVDRIVRRFEVNGDELTYGMEMAAVDQPLTLHLRATLRRVTD</sequence>
<protein>
    <submittedName>
        <fullName evidence="2">FABP family protein</fullName>
    </submittedName>
</protein>
<dbReference type="Gene3D" id="2.40.128.20">
    <property type="match status" value="1"/>
</dbReference>
<name>A0ABZ3FIJ7_9ACTN</name>
<reference evidence="2 3" key="1">
    <citation type="submission" date="2024-04" db="EMBL/GenBank/DDBJ databases">
        <title>Isolation of an actinomycete strain from pig manure.</title>
        <authorList>
            <person name="Gong T."/>
            <person name="Yu Z."/>
            <person name="An M."/>
            <person name="Wei C."/>
            <person name="Yang W."/>
            <person name="Liu L."/>
        </authorList>
    </citation>
    <scope>NUCLEOTIDE SEQUENCE [LARGE SCALE GENOMIC DNA]</scope>
    <source>
        <strain evidence="2 3">ZF39</strain>
    </source>
</reference>
<dbReference type="Pfam" id="PF08768">
    <property type="entry name" value="THAP4_heme-bd"/>
    <property type="match status" value="1"/>
</dbReference>
<evidence type="ECO:0000313" key="3">
    <source>
        <dbReference type="Proteomes" id="UP001442841"/>
    </source>
</evidence>
<evidence type="ECO:0000259" key="1">
    <source>
        <dbReference type="Pfam" id="PF08768"/>
    </source>
</evidence>
<dbReference type="CDD" id="cd07828">
    <property type="entry name" value="lipocalin_heme-bd-THAP4-like"/>
    <property type="match status" value="1"/>
</dbReference>
<dbReference type="PANTHER" id="PTHR15854:SF4">
    <property type="entry name" value="PEROXYNITRITE ISOMERASE THAP4"/>
    <property type="match status" value="1"/>
</dbReference>
<dbReference type="Proteomes" id="UP001442841">
    <property type="component" value="Chromosome"/>
</dbReference>